<comment type="caution">
    <text evidence="1">The sequence shown here is derived from an EMBL/GenBank/DDBJ whole genome shotgun (WGS) entry which is preliminary data.</text>
</comment>
<protein>
    <submittedName>
        <fullName evidence="1">Uncharacterized protein</fullName>
    </submittedName>
</protein>
<name>A0AAE0Y093_9GAST</name>
<evidence type="ECO:0000313" key="2">
    <source>
        <dbReference type="Proteomes" id="UP001283361"/>
    </source>
</evidence>
<sequence>MSITDTDMVMELISGVTITAKLTGEVKAALLGADINFFQHLQVYKLCLTQMDEVQDAGSCEQSETLPSNLLGLRRLPCGGQPEVKVDLMWKWPQ</sequence>
<dbReference type="AlphaFoldDB" id="A0AAE0Y093"/>
<dbReference type="Proteomes" id="UP001283361">
    <property type="component" value="Unassembled WGS sequence"/>
</dbReference>
<proteinExistence type="predicted"/>
<gene>
    <name evidence="1" type="ORF">RRG08_049907</name>
</gene>
<keyword evidence="2" id="KW-1185">Reference proteome</keyword>
<reference evidence="1" key="1">
    <citation type="journal article" date="2023" name="G3 (Bethesda)">
        <title>A reference genome for the long-term kleptoplast-retaining sea slug Elysia crispata morphotype clarki.</title>
        <authorList>
            <person name="Eastman K.E."/>
            <person name="Pendleton A.L."/>
            <person name="Shaikh M.A."/>
            <person name="Suttiyut T."/>
            <person name="Ogas R."/>
            <person name="Tomko P."/>
            <person name="Gavelis G."/>
            <person name="Widhalm J.R."/>
            <person name="Wisecaver J.H."/>
        </authorList>
    </citation>
    <scope>NUCLEOTIDE SEQUENCE</scope>
    <source>
        <strain evidence="1">ECLA1</strain>
    </source>
</reference>
<organism evidence="1 2">
    <name type="scientific">Elysia crispata</name>
    <name type="common">lettuce slug</name>
    <dbReference type="NCBI Taxonomy" id="231223"/>
    <lineage>
        <taxon>Eukaryota</taxon>
        <taxon>Metazoa</taxon>
        <taxon>Spiralia</taxon>
        <taxon>Lophotrochozoa</taxon>
        <taxon>Mollusca</taxon>
        <taxon>Gastropoda</taxon>
        <taxon>Heterobranchia</taxon>
        <taxon>Euthyneura</taxon>
        <taxon>Panpulmonata</taxon>
        <taxon>Sacoglossa</taxon>
        <taxon>Placobranchoidea</taxon>
        <taxon>Plakobranchidae</taxon>
        <taxon>Elysia</taxon>
    </lineage>
</organism>
<accession>A0AAE0Y093</accession>
<dbReference type="EMBL" id="JAWDGP010007247">
    <property type="protein sequence ID" value="KAK3727284.1"/>
    <property type="molecule type" value="Genomic_DNA"/>
</dbReference>
<evidence type="ECO:0000313" key="1">
    <source>
        <dbReference type="EMBL" id="KAK3727284.1"/>
    </source>
</evidence>